<comment type="subunit">
    <text evidence="4">Component of the exocyst complex.</text>
</comment>
<evidence type="ECO:0000256" key="5">
    <source>
        <dbReference type="SAM" id="MobiDB-lite"/>
    </source>
</evidence>
<feature type="domain" description="Exocyst complex component EXOC2/Sec5 N-terminal" evidence="6">
    <location>
        <begin position="78"/>
        <end position="1018"/>
    </location>
</feature>
<feature type="region of interest" description="Disordered" evidence="5">
    <location>
        <begin position="212"/>
        <end position="233"/>
    </location>
</feature>
<evidence type="ECO:0000256" key="4">
    <source>
        <dbReference type="RuleBase" id="RU365069"/>
    </source>
</evidence>
<dbReference type="PANTHER" id="PTHR13043:SF1">
    <property type="entry name" value="EXOCYST COMPLEX COMPONENT 2"/>
    <property type="match status" value="1"/>
</dbReference>
<evidence type="ECO:0000256" key="1">
    <source>
        <dbReference type="ARBA" id="ARBA00010578"/>
    </source>
</evidence>
<dbReference type="Proteomes" id="UP000054266">
    <property type="component" value="Unassembled WGS sequence"/>
</dbReference>
<organism evidence="7 8">
    <name type="scientific">Phialophora macrospora</name>
    <dbReference type="NCBI Taxonomy" id="1851006"/>
    <lineage>
        <taxon>Eukaryota</taxon>
        <taxon>Fungi</taxon>
        <taxon>Dikarya</taxon>
        <taxon>Ascomycota</taxon>
        <taxon>Pezizomycotina</taxon>
        <taxon>Eurotiomycetes</taxon>
        <taxon>Chaetothyriomycetidae</taxon>
        <taxon>Chaetothyriales</taxon>
        <taxon>Herpotrichiellaceae</taxon>
        <taxon>Phialophora</taxon>
    </lineage>
</organism>
<protein>
    <recommendedName>
        <fullName evidence="4">Exocyst complex component SEC5</fullName>
    </recommendedName>
</protein>
<dbReference type="STRING" id="5601.A0A0D2EH46"/>
<dbReference type="EMBL" id="KN846956">
    <property type="protein sequence ID" value="KIW73697.1"/>
    <property type="molecule type" value="Genomic_DNA"/>
</dbReference>
<keyword evidence="2 4" id="KW-0813">Transport</keyword>
<dbReference type="GO" id="GO:0015031">
    <property type="term" value="P:protein transport"/>
    <property type="evidence" value="ECO:0007669"/>
    <property type="project" value="UniProtKB-KW"/>
</dbReference>
<evidence type="ECO:0000256" key="3">
    <source>
        <dbReference type="ARBA" id="ARBA00022483"/>
    </source>
</evidence>
<dbReference type="InterPro" id="IPR039481">
    <property type="entry name" value="EXOC2/Sec5_N_dom"/>
</dbReference>
<evidence type="ECO:0000313" key="7">
    <source>
        <dbReference type="EMBL" id="KIW73697.1"/>
    </source>
</evidence>
<comment type="similarity">
    <text evidence="1 4">Belongs to the SEC5 family.</text>
</comment>
<keyword evidence="8" id="KW-1185">Reference proteome</keyword>
<evidence type="ECO:0000256" key="2">
    <source>
        <dbReference type="ARBA" id="ARBA00022448"/>
    </source>
</evidence>
<sequence length="1037" mass="115013">MAAQDRDILTHFNIPNPYPTEWPKELESDDDDDTAGGVRRSRSRYSALERTASERKSLLPGSQKTGDGRANLVQKDEPDPLGAPGTVVSNLRQRGLPVEADIRLKNKFMLSSTTFAPEAFLATTHDQDTASDLVAGANYLAKSIDQQSAPLKNLVESNFERFVRAKATIDSVYTEMRGQGIDPNTNVPPSPSHSNRHSRRISGIHFRNISTGSAAGAAQSQPPSKNSLRKETDYGVKGVKSSLSEVSQKAEDAWGPALGGKKREENLKVILGAVEKDRNVWVLANRLENAISQRDYHKVREHYNAARRYRADVQAMAEKTKQAGRKFTKEETYWVIVIGKMWTKVDEQIKTFKKDVWRRLSTPSAALPFPGVSEADEHMELISVLLDLGVDDSPIWVYLLSRYDYLKNKIAAIVERSKIEIEILRRRLALAERPSSQAIAAFLRQASKERPEALDTEDVVDFWNCILTYITKLLSLSSGLLGEVVDFWESAQSFIDGTKQKSLPTGYEGESAKHLQLSQDDISGLRNGALELVGQLRDAVFSLFADPPAEDISSLFSPVPGSAGTPTTPHPASAFSPTDGRIGRLDPNDVPAAAKKGESWEDFAFWPPHSNALSAVQYLQKALALVAISANEMVALGPVSNNIAMYEKIKAMAAGARDRSVRAICEAWSKDAENCKSMEDWIRAPERRDQTRMPIYFEAFERKVLQGMQQVMYFSDTTPKPGAREVITPPPSKLLQMMRTQFVSTVYKAVNGMLDNTEVPDQGGEDEWVLSAGLNSVNIGRDPGEILVQDAINASSRSMRLLLTMSNTKALRNEQVPSLIQLFESSFSVKLTDESKSIKDVFSQIDTKLFLAYTGPIVTRLTKVIKDGINSATWVPNTPKPGQVRPYVYAALMQLVKVHSEVSTTVSSTGYSSPLLGEILSYLLENVSQALLDGFKERKPNTYTLPALMQATLDTEFIAQTMTQYATPKAGEIQGQIYTELDKRTTNEARTRLQQELGDMRIVLKKLREGSRNSFGCFKKPRSSDKEKGRQQSNAAV</sequence>
<reference evidence="7 8" key="1">
    <citation type="submission" date="2015-01" db="EMBL/GenBank/DDBJ databases">
        <title>The Genome Sequence of Capronia semiimmersa CBS27337.</title>
        <authorList>
            <consortium name="The Broad Institute Genomics Platform"/>
            <person name="Cuomo C."/>
            <person name="de Hoog S."/>
            <person name="Gorbushina A."/>
            <person name="Stielow B."/>
            <person name="Teixiera M."/>
            <person name="Abouelleil A."/>
            <person name="Chapman S.B."/>
            <person name="Priest M."/>
            <person name="Young S.K."/>
            <person name="Wortman J."/>
            <person name="Nusbaum C."/>
            <person name="Birren B."/>
        </authorList>
    </citation>
    <scope>NUCLEOTIDE SEQUENCE [LARGE SCALE GENOMIC DNA]</scope>
    <source>
        <strain evidence="7 8">CBS 27337</strain>
    </source>
</reference>
<dbReference type="Pfam" id="PF15469">
    <property type="entry name" value="Sec5"/>
    <property type="match status" value="1"/>
</dbReference>
<feature type="region of interest" description="Disordered" evidence="5">
    <location>
        <begin position="1014"/>
        <end position="1037"/>
    </location>
</feature>
<dbReference type="PANTHER" id="PTHR13043">
    <property type="entry name" value="EXOCYST COMPLEX COMPONENT SEC5"/>
    <property type="match status" value="1"/>
</dbReference>
<feature type="region of interest" description="Disordered" evidence="5">
    <location>
        <begin position="177"/>
        <end position="198"/>
    </location>
</feature>
<gene>
    <name evidence="7" type="ORF">PV04_01795</name>
</gene>
<name>A0A0D2EH46_9EURO</name>
<evidence type="ECO:0000259" key="6">
    <source>
        <dbReference type="Pfam" id="PF15469"/>
    </source>
</evidence>
<evidence type="ECO:0000313" key="8">
    <source>
        <dbReference type="Proteomes" id="UP000054266"/>
    </source>
</evidence>
<comment type="function">
    <text evidence="4">Component of the exocyst complex involved in the docking of exocytic vesicles with fusion sites on the plasma membrane.</text>
</comment>
<dbReference type="GO" id="GO:0006893">
    <property type="term" value="P:Golgi to plasma membrane transport"/>
    <property type="evidence" value="ECO:0007669"/>
    <property type="project" value="UniProtKB-UniRule"/>
</dbReference>
<feature type="region of interest" description="Disordered" evidence="5">
    <location>
        <begin position="1"/>
        <end position="85"/>
    </location>
</feature>
<dbReference type="InterPro" id="IPR029175">
    <property type="entry name" value="EXOC2/Sec5"/>
</dbReference>
<dbReference type="GO" id="GO:0006887">
    <property type="term" value="P:exocytosis"/>
    <property type="evidence" value="ECO:0007669"/>
    <property type="project" value="UniProtKB-KW"/>
</dbReference>
<proteinExistence type="inferred from homology"/>
<dbReference type="GO" id="GO:0000145">
    <property type="term" value="C:exocyst"/>
    <property type="evidence" value="ECO:0007669"/>
    <property type="project" value="UniProtKB-UniRule"/>
</dbReference>
<keyword evidence="3 4" id="KW-0268">Exocytosis</keyword>
<feature type="compositionally biased region" description="Low complexity" evidence="5">
    <location>
        <begin position="212"/>
        <end position="224"/>
    </location>
</feature>
<dbReference type="AlphaFoldDB" id="A0A0D2EH46"/>
<feature type="region of interest" description="Disordered" evidence="5">
    <location>
        <begin position="560"/>
        <end position="584"/>
    </location>
</feature>
<keyword evidence="4" id="KW-0653">Protein transport</keyword>
<accession>A0A0D2EH46</accession>
<dbReference type="HOGENOM" id="CLU_011308_0_0_1"/>